<feature type="region of interest" description="Disordered" evidence="1">
    <location>
        <begin position="1"/>
        <end position="74"/>
    </location>
</feature>
<evidence type="ECO:0000256" key="1">
    <source>
        <dbReference type="SAM" id="MobiDB-lite"/>
    </source>
</evidence>
<evidence type="ECO:0000313" key="3">
    <source>
        <dbReference type="Proteomes" id="UP000256661"/>
    </source>
</evidence>
<dbReference type="InterPro" id="IPR028037">
    <property type="entry name" value="Antitoxin_Rv0909/MT0933"/>
</dbReference>
<comment type="caution">
    <text evidence="2">The sequence shown here is derived from an EMBL/GenBank/DDBJ whole genome shotgun (WGS) entry which is preliminary data.</text>
</comment>
<dbReference type="Proteomes" id="UP000256661">
    <property type="component" value="Unassembled WGS sequence"/>
</dbReference>
<keyword evidence="3" id="KW-1185">Reference proteome</keyword>
<dbReference type="RefSeq" id="WP_116024591.1">
    <property type="nucleotide sequence ID" value="NZ_QTTT01000001.1"/>
</dbReference>
<gene>
    <name evidence="2" type="ORF">DFJ69_4771</name>
</gene>
<feature type="compositionally biased region" description="Low complexity" evidence="1">
    <location>
        <begin position="55"/>
        <end position="65"/>
    </location>
</feature>
<dbReference type="OrthoDB" id="5125103at2"/>
<feature type="compositionally biased region" description="Basic and acidic residues" evidence="1">
    <location>
        <begin position="20"/>
        <end position="54"/>
    </location>
</feature>
<reference evidence="2 3" key="1">
    <citation type="submission" date="2018-08" db="EMBL/GenBank/DDBJ databases">
        <title>Sequencing the genomes of 1000 actinobacteria strains.</title>
        <authorList>
            <person name="Klenk H.-P."/>
        </authorList>
    </citation>
    <scope>NUCLEOTIDE SEQUENCE [LARGE SCALE GENOMIC DNA]</scope>
    <source>
        <strain evidence="2 3">DSM 43927</strain>
    </source>
</reference>
<accession>A0A3D9SYZ5</accession>
<dbReference type="EMBL" id="QTTT01000001">
    <property type="protein sequence ID" value="REE99263.1"/>
    <property type="molecule type" value="Genomic_DNA"/>
</dbReference>
<dbReference type="AlphaFoldDB" id="A0A3D9SYZ5"/>
<protein>
    <submittedName>
        <fullName evidence="2">Antitoxin protein of toxin-antitoxin system</fullName>
    </submittedName>
</protein>
<sequence length="74" mass="7874">MSFMTKVKEMLGQNSGKAKQAVDKAGDMVDKRTGGKYADKVDKAQKKAGEHIDRGQQQQGRDTGPPNTPGTPGA</sequence>
<dbReference type="Pfam" id="PF14013">
    <property type="entry name" value="MT0933_antitox"/>
    <property type="match status" value="1"/>
</dbReference>
<proteinExistence type="predicted"/>
<name>A0A3D9SYZ5_9ACTN</name>
<evidence type="ECO:0000313" key="2">
    <source>
        <dbReference type="EMBL" id="REE99263.1"/>
    </source>
</evidence>
<organism evidence="2 3">
    <name type="scientific">Thermomonospora umbrina</name>
    <dbReference type="NCBI Taxonomy" id="111806"/>
    <lineage>
        <taxon>Bacteria</taxon>
        <taxon>Bacillati</taxon>
        <taxon>Actinomycetota</taxon>
        <taxon>Actinomycetes</taxon>
        <taxon>Streptosporangiales</taxon>
        <taxon>Thermomonosporaceae</taxon>
        <taxon>Thermomonospora</taxon>
    </lineage>
</organism>